<dbReference type="AlphaFoldDB" id="X0XBV1"/>
<feature type="non-terminal residue" evidence="2">
    <location>
        <position position="1"/>
    </location>
</feature>
<evidence type="ECO:0000313" key="2">
    <source>
        <dbReference type="EMBL" id="GAG22431.1"/>
    </source>
</evidence>
<organism evidence="2">
    <name type="scientific">marine sediment metagenome</name>
    <dbReference type="NCBI Taxonomy" id="412755"/>
    <lineage>
        <taxon>unclassified sequences</taxon>
        <taxon>metagenomes</taxon>
        <taxon>ecological metagenomes</taxon>
    </lineage>
</organism>
<evidence type="ECO:0000256" key="1">
    <source>
        <dbReference type="SAM" id="MobiDB-lite"/>
    </source>
</evidence>
<name>X0XBV1_9ZZZZ</name>
<protein>
    <submittedName>
        <fullName evidence="2">Uncharacterized protein</fullName>
    </submittedName>
</protein>
<comment type="caution">
    <text evidence="2">The sequence shown here is derived from an EMBL/GenBank/DDBJ whole genome shotgun (WGS) entry which is preliminary data.</text>
</comment>
<feature type="compositionally biased region" description="Acidic residues" evidence="1">
    <location>
        <begin position="24"/>
        <end position="37"/>
    </location>
</feature>
<feature type="region of interest" description="Disordered" evidence="1">
    <location>
        <begin position="1"/>
        <end position="37"/>
    </location>
</feature>
<dbReference type="EMBL" id="BARS01038424">
    <property type="protein sequence ID" value="GAG22431.1"/>
    <property type="molecule type" value="Genomic_DNA"/>
</dbReference>
<accession>X0XBV1</accession>
<sequence>ELLEPMIQAEGGASQSEPAKDGGEVDMEVEGAEDFAK</sequence>
<proteinExistence type="predicted"/>
<reference evidence="2" key="1">
    <citation type="journal article" date="2014" name="Front. Microbiol.">
        <title>High frequency of phylogenetically diverse reductive dehalogenase-homologous genes in deep subseafloor sedimentary metagenomes.</title>
        <authorList>
            <person name="Kawai M."/>
            <person name="Futagami T."/>
            <person name="Toyoda A."/>
            <person name="Takaki Y."/>
            <person name="Nishi S."/>
            <person name="Hori S."/>
            <person name="Arai W."/>
            <person name="Tsubouchi T."/>
            <person name="Morono Y."/>
            <person name="Uchiyama I."/>
            <person name="Ito T."/>
            <person name="Fujiyama A."/>
            <person name="Inagaki F."/>
            <person name="Takami H."/>
        </authorList>
    </citation>
    <scope>NUCLEOTIDE SEQUENCE</scope>
    <source>
        <strain evidence="2">Expedition CK06-06</strain>
    </source>
</reference>
<gene>
    <name evidence="2" type="ORF">S01H1_58796</name>
</gene>